<reference evidence="9" key="1">
    <citation type="submission" date="2017-09" db="EMBL/GenBank/DDBJ databases">
        <title>Depth-based differentiation of microbial function through sediment-hosted aquifers and enrichment of novel symbionts in the deep terrestrial subsurface.</title>
        <authorList>
            <person name="Probst A.J."/>
            <person name="Ladd B."/>
            <person name="Jarett J.K."/>
            <person name="Geller-Mcgrath D.E."/>
            <person name="Sieber C.M.K."/>
            <person name="Emerson J.B."/>
            <person name="Anantharaman K."/>
            <person name="Thomas B.C."/>
            <person name="Malmstrom R."/>
            <person name="Stieglmeier M."/>
            <person name="Klingl A."/>
            <person name="Woyke T."/>
            <person name="Ryan C.M."/>
            <person name="Banfield J.F."/>
        </authorList>
    </citation>
    <scope>NUCLEOTIDE SEQUENCE [LARGE SCALE GENOMIC DNA]</scope>
</reference>
<accession>A0A2H0U7P7</accession>
<feature type="transmembrane region" description="Helical" evidence="6">
    <location>
        <begin position="137"/>
        <end position="158"/>
    </location>
</feature>
<feature type="domain" description="VTT" evidence="7">
    <location>
        <begin position="80"/>
        <end position="189"/>
    </location>
</feature>
<feature type="transmembrane region" description="Helical" evidence="6">
    <location>
        <begin position="84"/>
        <end position="109"/>
    </location>
</feature>
<evidence type="ECO:0000256" key="6">
    <source>
        <dbReference type="RuleBase" id="RU366058"/>
    </source>
</evidence>
<sequence length="235" mass="25321">MYTGKAPLYMTRKMELGILAAGVLTLFFVVPALLFMWGFSPEEIIALAEGRPFLVGISFTLLMFIATVVAPITATPAIPVAAAFLHPALVGTLSVLGWTAGAVVAFVIARRWGRPLVARFVSLDEVARYERRVPARLNFFTLVLLRMVVPVDFLSYAIGLVSTIPLGTYTLATLIGVAPFSFIFAYGGSILIGGNFLLLAGMVVVGATVFALAWYMLRARGRAAVKEQGSDETQQ</sequence>
<evidence type="ECO:0000256" key="4">
    <source>
        <dbReference type="ARBA" id="ARBA00022989"/>
    </source>
</evidence>
<comment type="similarity">
    <text evidence="6">Belongs to the TVP38/TMEM64 family.</text>
</comment>
<feature type="transmembrane region" description="Helical" evidence="6">
    <location>
        <begin position="16"/>
        <end position="40"/>
    </location>
</feature>
<evidence type="ECO:0000313" key="9">
    <source>
        <dbReference type="Proteomes" id="UP000231379"/>
    </source>
</evidence>
<keyword evidence="4 6" id="KW-1133">Transmembrane helix</keyword>
<organism evidence="8 9">
    <name type="scientific">Candidatus Kaiserbacteria bacterium CG10_big_fil_rev_8_21_14_0_10_59_10</name>
    <dbReference type="NCBI Taxonomy" id="1974612"/>
    <lineage>
        <taxon>Bacteria</taxon>
        <taxon>Candidatus Kaiseribacteriota</taxon>
    </lineage>
</organism>
<feature type="transmembrane region" description="Helical" evidence="6">
    <location>
        <begin position="52"/>
        <end position="72"/>
    </location>
</feature>
<comment type="subcellular location">
    <subcellularLocation>
        <location evidence="1 6">Cell membrane</location>
        <topology evidence="1 6">Multi-pass membrane protein</topology>
    </subcellularLocation>
</comment>
<dbReference type="Pfam" id="PF09335">
    <property type="entry name" value="VTT_dom"/>
    <property type="match status" value="1"/>
</dbReference>
<protein>
    <recommendedName>
        <fullName evidence="6">TVP38/TMEM64 family membrane protein</fullName>
    </recommendedName>
</protein>
<feature type="transmembrane region" description="Helical" evidence="6">
    <location>
        <begin position="164"/>
        <end position="184"/>
    </location>
</feature>
<proteinExistence type="inferred from homology"/>
<evidence type="ECO:0000256" key="2">
    <source>
        <dbReference type="ARBA" id="ARBA00022475"/>
    </source>
</evidence>
<evidence type="ECO:0000256" key="3">
    <source>
        <dbReference type="ARBA" id="ARBA00022692"/>
    </source>
</evidence>
<dbReference type="GO" id="GO:0005886">
    <property type="term" value="C:plasma membrane"/>
    <property type="evidence" value="ECO:0007669"/>
    <property type="project" value="UniProtKB-SubCell"/>
</dbReference>
<comment type="caution">
    <text evidence="8">The sequence shown here is derived from an EMBL/GenBank/DDBJ whole genome shotgun (WGS) entry which is preliminary data.</text>
</comment>
<evidence type="ECO:0000259" key="7">
    <source>
        <dbReference type="Pfam" id="PF09335"/>
    </source>
</evidence>
<name>A0A2H0U7P7_9BACT</name>
<evidence type="ECO:0000256" key="5">
    <source>
        <dbReference type="ARBA" id="ARBA00023136"/>
    </source>
</evidence>
<dbReference type="EMBL" id="PFBM01000014">
    <property type="protein sequence ID" value="PIR82432.1"/>
    <property type="molecule type" value="Genomic_DNA"/>
</dbReference>
<dbReference type="Proteomes" id="UP000231379">
    <property type="component" value="Unassembled WGS sequence"/>
</dbReference>
<dbReference type="InterPro" id="IPR015414">
    <property type="entry name" value="TMEM64"/>
</dbReference>
<feature type="transmembrane region" description="Helical" evidence="6">
    <location>
        <begin position="196"/>
        <end position="217"/>
    </location>
</feature>
<dbReference type="PANTHER" id="PTHR12677:SF59">
    <property type="entry name" value="GOLGI APPARATUS MEMBRANE PROTEIN TVP38-RELATED"/>
    <property type="match status" value="1"/>
</dbReference>
<evidence type="ECO:0000256" key="1">
    <source>
        <dbReference type="ARBA" id="ARBA00004651"/>
    </source>
</evidence>
<dbReference type="AlphaFoldDB" id="A0A2H0U7P7"/>
<dbReference type="InterPro" id="IPR032816">
    <property type="entry name" value="VTT_dom"/>
</dbReference>
<evidence type="ECO:0000313" key="8">
    <source>
        <dbReference type="EMBL" id="PIR82432.1"/>
    </source>
</evidence>
<keyword evidence="3 6" id="KW-0812">Transmembrane</keyword>
<keyword evidence="5 6" id="KW-0472">Membrane</keyword>
<gene>
    <name evidence="8" type="ORF">COU20_02235</name>
</gene>
<keyword evidence="2 6" id="KW-1003">Cell membrane</keyword>
<dbReference type="PANTHER" id="PTHR12677">
    <property type="entry name" value="GOLGI APPARATUS MEMBRANE PROTEIN TVP38-RELATED"/>
    <property type="match status" value="1"/>
</dbReference>